<keyword evidence="3" id="KW-1185">Reference proteome</keyword>
<name>A0A3D9L4G4_MARFU</name>
<dbReference type="Proteomes" id="UP000256779">
    <property type="component" value="Unassembled WGS sequence"/>
</dbReference>
<dbReference type="AlphaFoldDB" id="A0A3D9L4G4"/>
<dbReference type="EMBL" id="QREG01000009">
    <property type="protein sequence ID" value="RED98837.1"/>
    <property type="molecule type" value="Genomic_DNA"/>
</dbReference>
<evidence type="ECO:0000256" key="1">
    <source>
        <dbReference type="SAM" id="Coils"/>
    </source>
</evidence>
<dbReference type="RefSeq" id="WP_115868144.1">
    <property type="nucleotide sequence ID" value="NZ_QREG01000009.1"/>
</dbReference>
<keyword evidence="1" id="KW-0175">Coiled coil</keyword>
<organism evidence="2 3">
    <name type="scientific">Marinoscillum furvescens DSM 4134</name>
    <dbReference type="NCBI Taxonomy" id="1122208"/>
    <lineage>
        <taxon>Bacteria</taxon>
        <taxon>Pseudomonadati</taxon>
        <taxon>Bacteroidota</taxon>
        <taxon>Cytophagia</taxon>
        <taxon>Cytophagales</taxon>
        <taxon>Reichenbachiellaceae</taxon>
        <taxon>Marinoscillum</taxon>
    </lineage>
</organism>
<accession>A0A3D9L4G4</accession>
<proteinExistence type="predicted"/>
<evidence type="ECO:0000313" key="2">
    <source>
        <dbReference type="EMBL" id="RED98837.1"/>
    </source>
</evidence>
<gene>
    <name evidence="2" type="ORF">C7460_10929</name>
</gene>
<protein>
    <submittedName>
        <fullName evidence="2">Uncharacterized protein</fullName>
    </submittedName>
</protein>
<evidence type="ECO:0000313" key="3">
    <source>
        <dbReference type="Proteomes" id="UP000256779"/>
    </source>
</evidence>
<comment type="caution">
    <text evidence="2">The sequence shown here is derived from an EMBL/GenBank/DDBJ whole genome shotgun (WGS) entry which is preliminary data.</text>
</comment>
<reference evidence="2 3" key="1">
    <citation type="submission" date="2018-07" db="EMBL/GenBank/DDBJ databases">
        <title>Genomic Encyclopedia of Type Strains, Phase IV (KMG-IV): sequencing the most valuable type-strain genomes for metagenomic binning, comparative biology and taxonomic classification.</title>
        <authorList>
            <person name="Goeker M."/>
        </authorList>
    </citation>
    <scope>NUCLEOTIDE SEQUENCE [LARGE SCALE GENOMIC DNA]</scope>
    <source>
        <strain evidence="2 3">DSM 4134</strain>
    </source>
</reference>
<sequence>MDLQTRKLHFIEEILAISNEKVIEKLESVLKKEQQEINPVLKEKLTSRALKAERDIKEGRVMNREEMEKKLNARLGI</sequence>
<feature type="coiled-coil region" evidence="1">
    <location>
        <begin position="16"/>
        <end position="43"/>
    </location>
</feature>
<dbReference type="OrthoDB" id="773198at2"/>